<feature type="coiled-coil region" evidence="1">
    <location>
        <begin position="70"/>
        <end position="140"/>
    </location>
</feature>
<evidence type="ECO:0000313" key="3">
    <source>
        <dbReference type="Proteomes" id="UP001236369"/>
    </source>
</evidence>
<name>A0ABU0HN88_9HYPH</name>
<proteinExistence type="predicted"/>
<protein>
    <submittedName>
        <fullName evidence="2">Multidrug resistance efflux pump</fullName>
    </submittedName>
</protein>
<sequence length="172" mass="18713">MDDLTFEPNATVSSLMDKGKKFANAEQVKKILQLNAGGKSLADKAYGEGFPNSDKMAGLLERVRDAASYIRDVEDRAQEQEFRTQELLDQVRADMQAARSQVQAAEQRARDIQAQANALIKAAEERARVAEERAEAAEGWLQRIAEAIESEFAPGSEEASAIASSIGRAAVA</sequence>
<organism evidence="2 3">
    <name type="scientific">Methylobacterium persicinum</name>
    <dbReference type="NCBI Taxonomy" id="374426"/>
    <lineage>
        <taxon>Bacteria</taxon>
        <taxon>Pseudomonadati</taxon>
        <taxon>Pseudomonadota</taxon>
        <taxon>Alphaproteobacteria</taxon>
        <taxon>Hyphomicrobiales</taxon>
        <taxon>Methylobacteriaceae</taxon>
        <taxon>Methylobacterium</taxon>
    </lineage>
</organism>
<keyword evidence="3" id="KW-1185">Reference proteome</keyword>
<keyword evidence="1" id="KW-0175">Coiled coil</keyword>
<evidence type="ECO:0000256" key="1">
    <source>
        <dbReference type="SAM" id="Coils"/>
    </source>
</evidence>
<dbReference type="Proteomes" id="UP001236369">
    <property type="component" value="Unassembled WGS sequence"/>
</dbReference>
<gene>
    <name evidence="2" type="ORF">QO016_003305</name>
</gene>
<evidence type="ECO:0000313" key="2">
    <source>
        <dbReference type="EMBL" id="MDQ0443799.1"/>
    </source>
</evidence>
<dbReference type="RefSeq" id="WP_238248364.1">
    <property type="nucleotide sequence ID" value="NZ_BPQX01000018.1"/>
</dbReference>
<dbReference type="EMBL" id="JAUSVV010000008">
    <property type="protein sequence ID" value="MDQ0443799.1"/>
    <property type="molecule type" value="Genomic_DNA"/>
</dbReference>
<accession>A0ABU0HN88</accession>
<reference evidence="2 3" key="1">
    <citation type="submission" date="2023-07" db="EMBL/GenBank/DDBJ databases">
        <title>Genomic Encyclopedia of Type Strains, Phase IV (KMG-IV): sequencing the most valuable type-strain genomes for metagenomic binning, comparative biology and taxonomic classification.</title>
        <authorList>
            <person name="Goeker M."/>
        </authorList>
    </citation>
    <scope>NUCLEOTIDE SEQUENCE [LARGE SCALE GENOMIC DNA]</scope>
    <source>
        <strain evidence="2 3">DSM 19562</strain>
    </source>
</reference>
<comment type="caution">
    <text evidence="2">The sequence shown here is derived from an EMBL/GenBank/DDBJ whole genome shotgun (WGS) entry which is preliminary data.</text>
</comment>